<dbReference type="NCBIfam" id="TIGR00133">
    <property type="entry name" value="gatB"/>
    <property type="match status" value="1"/>
</dbReference>
<dbReference type="GO" id="GO:0050567">
    <property type="term" value="F:glutaminyl-tRNA synthase (glutamine-hydrolyzing) activity"/>
    <property type="evidence" value="ECO:0007669"/>
    <property type="project" value="UniProtKB-UniRule"/>
</dbReference>
<gene>
    <name evidence="11 13" type="primary">gatB</name>
    <name evidence="13" type="ORF">FEAC_06150</name>
</gene>
<dbReference type="SUPFAM" id="SSF55931">
    <property type="entry name" value="Glutamine synthetase/guanido kinase"/>
    <property type="match status" value="1"/>
</dbReference>
<dbReference type="SMART" id="SM00845">
    <property type="entry name" value="GatB_Yqey"/>
    <property type="match status" value="1"/>
</dbReference>
<dbReference type="PROSITE" id="PS01234">
    <property type="entry name" value="GATB"/>
    <property type="match status" value="1"/>
</dbReference>
<dbReference type="PANTHER" id="PTHR11659">
    <property type="entry name" value="GLUTAMYL-TRNA GLN AMIDOTRANSFERASE SUBUNIT B MITOCHONDRIAL AND PROKARYOTIC PET112-RELATED"/>
    <property type="match status" value="1"/>
</dbReference>
<dbReference type="InterPro" id="IPR018027">
    <property type="entry name" value="Asn/Gln_amidotransferase"/>
</dbReference>
<keyword evidence="14" id="KW-1185">Reference proteome</keyword>
<dbReference type="EMBL" id="JXUW01000004">
    <property type="protein sequence ID" value="KJE77507.1"/>
    <property type="molecule type" value="Genomic_DNA"/>
</dbReference>
<dbReference type="RefSeq" id="WP_052565383.1">
    <property type="nucleotide sequence ID" value="NZ_JQKF01000003.1"/>
</dbReference>
<dbReference type="PATRIC" id="fig|1121877.4.peg.659"/>
<dbReference type="OrthoDB" id="9804078at2"/>
<dbReference type="STRING" id="1121877.FEAC_06150"/>
<dbReference type="GeneID" id="78371921"/>
<comment type="function">
    <text evidence="8 11">Allows the formation of correctly charged Asn-tRNA(Asn) or Gln-tRNA(Gln) through the transamidation of misacylated Asp-tRNA(Asn) or Glu-tRNA(Gln) in organisms which lack either or both of asparaginyl-tRNA or glutaminyl-tRNA synthetases. The reaction takes place in the presence of glutamine and ATP through an activated phospho-Asp-tRNA(Asn) or phospho-Glu-tRNA(Gln).</text>
</comment>
<evidence type="ECO:0000256" key="5">
    <source>
        <dbReference type="ARBA" id="ARBA00022741"/>
    </source>
</evidence>
<dbReference type="Gene3D" id="1.10.10.410">
    <property type="match status" value="1"/>
</dbReference>
<evidence type="ECO:0000256" key="6">
    <source>
        <dbReference type="ARBA" id="ARBA00022840"/>
    </source>
</evidence>
<evidence type="ECO:0000256" key="7">
    <source>
        <dbReference type="ARBA" id="ARBA00022917"/>
    </source>
</evidence>
<dbReference type="InterPro" id="IPR017959">
    <property type="entry name" value="Asn/Gln-tRNA_amidoTrfase_suB/E"/>
</dbReference>
<evidence type="ECO:0000313" key="13">
    <source>
        <dbReference type="EMBL" id="KJE77507.1"/>
    </source>
</evidence>
<evidence type="ECO:0000256" key="9">
    <source>
        <dbReference type="ARBA" id="ARBA00047380"/>
    </source>
</evidence>
<comment type="subunit">
    <text evidence="2 11">Heterotrimer of A, B and C subunits.</text>
</comment>
<accession>A0A0D8FYL8</accession>
<dbReference type="NCBIfam" id="NF004012">
    <property type="entry name" value="PRK05477.1-2"/>
    <property type="match status" value="1"/>
</dbReference>
<evidence type="ECO:0000259" key="12">
    <source>
        <dbReference type="SMART" id="SM00845"/>
    </source>
</evidence>
<evidence type="ECO:0000256" key="4">
    <source>
        <dbReference type="ARBA" id="ARBA00022598"/>
    </source>
</evidence>
<dbReference type="GO" id="GO:0016740">
    <property type="term" value="F:transferase activity"/>
    <property type="evidence" value="ECO:0007669"/>
    <property type="project" value="UniProtKB-KW"/>
</dbReference>
<keyword evidence="5 11" id="KW-0547">Nucleotide-binding</keyword>
<keyword evidence="6 11" id="KW-0067">ATP-binding</keyword>
<dbReference type="InterPro" id="IPR014746">
    <property type="entry name" value="Gln_synth/guanido_kin_cat_dom"/>
</dbReference>
<evidence type="ECO:0000313" key="14">
    <source>
        <dbReference type="Proteomes" id="UP000032336"/>
    </source>
</evidence>
<dbReference type="Proteomes" id="UP000032336">
    <property type="component" value="Unassembled WGS sequence"/>
</dbReference>
<protein>
    <recommendedName>
        <fullName evidence="3 11">Aspartyl/glutamyl-tRNA(Asn/Gln) amidotransferase subunit B</fullName>
        <shortName evidence="11">Asp/Glu-ADT subunit B</shortName>
        <ecNumber evidence="11">6.3.5.-</ecNumber>
    </recommendedName>
</protein>
<evidence type="ECO:0000256" key="8">
    <source>
        <dbReference type="ARBA" id="ARBA00024799"/>
    </source>
</evidence>
<comment type="catalytic activity">
    <reaction evidence="9 11">
        <text>L-aspartyl-tRNA(Asn) + L-glutamine + ATP + H2O = L-asparaginyl-tRNA(Asn) + L-glutamate + ADP + phosphate + 2 H(+)</text>
        <dbReference type="Rhea" id="RHEA:14513"/>
        <dbReference type="Rhea" id="RHEA-COMP:9674"/>
        <dbReference type="Rhea" id="RHEA-COMP:9677"/>
        <dbReference type="ChEBI" id="CHEBI:15377"/>
        <dbReference type="ChEBI" id="CHEBI:15378"/>
        <dbReference type="ChEBI" id="CHEBI:29985"/>
        <dbReference type="ChEBI" id="CHEBI:30616"/>
        <dbReference type="ChEBI" id="CHEBI:43474"/>
        <dbReference type="ChEBI" id="CHEBI:58359"/>
        <dbReference type="ChEBI" id="CHEBI:78515"/>
        <dbReference type="ChEBI" id="CHEBI:78516"/>
        <dbReference type="ChEBI" id="CHEBI:456216"/>
    </reaction>
</comment>
<evidence type="ECO:0000256" key="1">
    <source>
        <dbReference type="ARBA" id="ARBA00005306"/>
    </source>
</evidence>
<evidence type="ECO:0000256" key="10">
    <source>
        <dbReference type="ARBA" id="ARBA00047913"/>
    </source>
</evidence>
<comment type="catalytic activity">
    <reaction evidence="10 11">
        <text>L-glutamyl-tRNA(Gln) + L-glutamine + ATP + H2O = L-glutaminyl-tRNA(Gln) + L-glutamate + ADP + phosphate + H(+)</text>
        <dbReference type="Rhea" id="RHEA:17521"/>
        <dbReference type="Rhea" id="RHEA-COMP:9681"/>
        <dbReference type="Rhea" id="RHEA-COMP:9684"/>
        <dbReference type="ChEBI" id="CHEBI:15377"/>
        <dbReference type="ChEBI" id="CHEBI:15378"/>
        <dbReference type="ChEBI" id="CHEBI:29985"/>
        <dbReference type="ChEBI" id="CHEBI:30616"/>
        <dbReference type="ChEBI" id="CHEBI:43474"/>
        <dbReference type="ChEBI" id="CHEBI:58359"/>
        <dbReference type="ChEBI" id="CHEBI:78520"/>
        <dbReference type="ChEBI" id="CHEBI:78521"/>
        <dbReference type="ChEBI" id="CHEBI:456216"/>
    </reaction>
</comment>
<keyword evidence="7 11" id="KW-0648">Protein biosynthesis</keyword>
<dbReference type="eggNOG" id="COG0064">
    <property type="taxonomic scope" value="Bacteria"/>
</dbReference>
<keyword evidence="4 11" id="KW-0436">Ligase</keyword>
<reference evidence="13 14" key="1">
    <citation type="submission" date="2015-01" db="EMBL/GenBank/DDBJ databases">
        <title>Draft genome of the acidophilic iron oxidizer Ferrimicrobium acidiphilum strain T23.</title>
        <authorList>
            <person name="Poehlein A."/>
            <person name="Eisen S."/>
            <person name="Schloemann M."/>
            <person name="Johnson B.D."/>
            <person name="Daniel R."/>
            <person name="Muehling M."/>
        </authorList>
    </citation>
    <scope>NUCLEOTIDE SEQUENCE [LARGE SCALE GENOMIC DNA]</scope>
    <source>
        <strain evidence="13 14">T23</strain>
    </source>
</reference>
<dbReference type="GO" id="GO:0050566">
    <property type="term" value="F:asparaginyl-tRNA synthase (glutamine-hydrolyzing) activity"/>
    <property type="evidence" value="ECO:0007669"/>
    <property type="project" value="RHEA"/>
</dbReference>
<dbReference type="InterPro" id="IPR023168">
    <property type="entry name" value="GatB_Yqey_C_2"/>
</dbReference>
<evidence type="ECO:0000256" key="2">
    <source>
        <dbReference type="ARBA" id="ARBA00011123"/>
    </source>
</evidence>
<dbReference type="NCBIfam" id="NF004014">
    <property type="entry name" value="PRK05477.1-4"/>
    <property type="match status" value="1"/>
</dbReference>
<name>A0A0D8FYL8_9ACTN</name>
<feature type="domain" description="Asn/Gln amidotransferase" evidence="12">
    <location>
        <begin position="339"/>
        <end position="478"/>
    </location>
</feature>
<comment type="similarity">
    <text evidence="1 11">Belongs to the GatB/GatE family. GatB subfamily.</text>
</comment>
<dbReference type="InterPro" id="IPR004413">
    <property type="entry name" value="GatB"/>
</dbReference>
<sequence length="487" mass="53921">MKTRTTTGPAEGWEYVIGLEVHTELKTATKLFCGCPNAFGEEPNTSVCPVCLGLPGSLPVMNEQAVDFAIRVGLALDATIQRSQFHRKNYFYPDMPKDYQISQYDVPINARGHLELPSGRVIGIERAHLEEDTGKLIHRGGHGRIESAEYSLIDYNRSGVPLLEIVSAPDIRDPEEAKEYVTELRAILVTVGASDGRMEEGSLRVDANVSVRPIGETGFRTRVEIKNLNSLRSLVRALEFEGLRQVHLYEDGEAMIQQTRFWDEARSVTGALRLKEEANDYRYFPEPDLPPVAPDSDLIEERRAQLPELPSARRGYLASLLPDLSGDLRETVIADACWPYFRAAIDANITPARAAARCANELTALLAEIGELTPTRFVEVLTLEDRGELGASQVKILLREACVDAATVPDLIAKLGLSARDQRAIKSMVAEVIAPFADEWERYLDGDEKIAGFLVGQVMRKYGRQISGADARQALVELGDEARKSTD</sequence>
<organism evidence="13 14">
    <name type="scientific">Ferrimicrobium acidiphilum DSM 19497</name>
    <dbReference type="NCBI Taxonomy" id="1121877"/>
    <lineage>
        <taxon>Bacteria</taxon>
        <taxon>Bacillati</taxon>
        <taxon>Actinomycetota</taxon>
        <taxon>Acidimicrobiia</taxon>
        <taxon>Acidimicrobiales</taxon>
        <taxon>Acidimicrobiaceae</taxon>
        <taxon>Ferrimicrobium</taxon>
    </lineage>
</organism>
<proteinExistence type="inferred from homology"/>
<dbReference type="GO" id="GO:0006412">
    <property type="term" value="P:translation"/>
    <property type="evidence" value="ECO:0007669"/>
    <property type="project" value="UniProtKB-UniRule"/>
</dbReference>
<dbReference type="InterPro" id="IPR003789">
    <property type="entry name" value="Asn/Gln_tRNA_amidoTrase-B-like"/>
</dbReference>
<dbReference type="SUPFAM" id="SSF89095">
    <property type="entry name" value="GatB/YqeY motif"/>
    <property type="match status" value="1"/>
</dbReference>
<dbReference type="InterPro" id="IPR017958">
    <property type="entry name" value="Gln-tRNA_amidoTrfase_suB_CS"/>
</dbReference>
<dbReference type="GO" id="GO:0005524">
    <property type="term" value="F:ATP binding"/>
    <property type="evidence" value="ECO:0007669"/>
    <property type="project" value="UniProtKB-KW"/>
</dbReference>
<keyword evidence="13" id="KW-0808">Transferase</keyword>
<dbReference type="HAMAP" id="MF_00121">
    <property type="entry name" value="GatB"/>
    <property type="match status" value="1"/>
</dbReference>
<evidence type="ECO:0000256" key="11">
    <source>
        <dbReference type="HAMAP-Rule" id="MF_00121"/>
    </source>
</evidence>
<dbReference type="Pfam" id="PF02934">
    <property type="entry name" value="GatB_N"/>
    <property type="match status" value="1"/>
</dbReference>
<dbReference type="InterPro" id="IPR006075">
    <property type="entry name" value="Asn/Gln-tRNA_Trfase_suB/E_cat"/>
</dbReference>
<comment type="caution">
    <text evidence="13">The sequence shown here is derived from an EMBL/GenBank/DDBJ whole genome shotgun (WGS) entry which is preliminary data.</text>
</comment>
<dbReference type="AlphaFoldDB" id="A0A0D8FYL8"/>
<evidence type="ECO:0000256" key="3">
    <source>
        <dbReference type="ARBA" id="ARBA00016923"/>
    </source>
</evidence>
<dbReference type="EC" id="6.3.5.-" evidence="11"/>
<dbReference type="PANTHER" id="PTHR11659:SF4">
    <property type="entry name" value="ASPARTYL_GLUTAMYL-TRNA(GLN) AMIDOTRANSFERASE SUBUNIT B_E CATALYTIC DOMAIN-CONTAINING PROTEIN"/>
    <property type="match status" value="1"/>
</dbReference>
<dbReference type="Pfam" id="PF02637">
    <property type="entry name" value="GatB_Yqey"/>
    <property type="match status" value="1"/>
</dbReference>